<accession>B4DAP1</accession>
<organism evidence="1 2">
    <name type="scientific">Chthoniobacter flavus Ellin428</name>
    <dbReference type="NCBI Taxonomy" id="497964"/>
    <lineage>
        <taxon>Bacteria</taxon>
        <taxon>Pseudomonadati</taxon>
        <taxon>Verrucomicrobiota</taxon>
        <taxon>Spartobacteria</taxon>
        <taxon>Chthoniobacterales</taxon>
        <taxon>Chthoniobacteraceae</taxon>
        <taxon>Chthoniobacter</taxon>
    </lineage>
</organism>
<evidence type="ECO:0000313" key="2">
    <source>
        <dbReference type="Proteomes" id="UP000005824"/>
    </source>
</evidence>
<protein>
    <submittedName>
        <fullName evidence="1">Uncharacterized protein</fullName>
    </submittedName>
</protein>
<evidence type="ECO:0000313" key="1">
    <source>
        <dbReference type="EMBL" id="EDY16559.1"/>
    </source>
</evidence>
<dbReference type="RefSeq" id="WP_006983302.1">
    <property type="nucleotide sequence ID" value="NZ_ABVL01000031.1"/>
</dbReference>
<dbReference type="AlphaFoldDB" id="B4DAP1"/>
<dbReference type="Proteomes" id="UP000005824">
    <property type="component" value="Unassembled WGS sequence"/>
</dbReference>
<dbReference type="InParanoid" id="B4DAP1"/>
<keyword evidence="2" id="KW-1185">Reference proteome</keyword>
<dbReference type="EMBL" id="ABVL01000031">
    <property type="protein sequence ID" value="EDY16559.1"/>
    <property type="molecule type" value="Genomic_DNA"/>
</dbReference>
<comment type="caution">
    <text evidence="1">The sequence shown here is derived from an EMBL/GenBank/DDBJ whole genome shotgun (WGS) entry which is preliminary data.</text>
</comment>
<reference evidence="1 2" key="1">
    <citation type="journal article" date="2011" name="J. Bacteriol.">
        <title>Genome sequence of Chthoniobacter flavus Ellin428, an aerobic heterotrophic soil bacterium.</title>
        <authorList>
            <person name="Kant R."/>
            <person name="van Passel M.W."/>
            <person name="Palva A."/>
            <person name="Lucas S."/>
            <person name="Lapidus A."/>
            <person name="Glavina Del Rio T."/>
            <person name="Dalin E."/>
            <person name="Tice H."/>
            <person name="Bruce D."/>
            <person name="Goodwin L."/>
            <person name="Pitluck S."/>
            <person name="Larimer F.W."/>
            <person name="Land M.L."/>
            <person name="Hauser L."/>
            <person name="Sangwan P."/>
            <person name="de Vos W.M."/>
            <person name="Janssen P.H."/>
            <person name="Smidt H."/>
        </authorList>
    </citation>
    <scope>NUCLEOTIDE SEQUENCE [LARGE SCALE GENOMIC DNA]</scope>
    <source>
        <strain evidence="1 2">Ellin428</strain>
    </source>
</reference>
<sequence>MSTVAEIEAAIEKLPSTELGELLAWLEEYKAMTGASDALFAMYDEEEQKRAEG</sequence>
<gene>
    <name evidence="1" type="ORF">CfE428DRAFT_5982</name>
</gene>
<name>B4DAP1_9BACT</name>
<proteinExistence type="predicted"/>